<dbReference type="RefSeq" id="XP_026604563.1">
    <property type="nucleotide sequence ID" value="XM_026747083.1"/>
</dbReference>
<gene>
    <name evidence="3" type="ORF">DSM5745_05067</name>
</gene>
<dbReference type="Proteomes" id="UP000256690">
    <property type="component" value="Unassembled WGS sequence"/>
</dbReference>
<evidence type="ECO:0008006" key="5">
    <source>
        <dbReference type="Google" id="ProtNLM"/>
    </source>
</evidence>
<dbReference type="GeneID" id="38115437"/>
<keyword evidence="2" id="KW-0732">Signal</keyword>
<feature type="chain" id="PRO_5017498601" description="Secretory lipase-domain-containing protein" evidence="2">
    <location>
        <begin position="20"/>
        <end position="450"/>
    </location>
</feature>
<evidence type="ECO:0000313" key="4">
    <source>
        <dbReference type="Proteomes" id="UP000256690"/>
    </source>
</evidence>
<dbReference type="PANTHER" id="PTHR34853">
    <property type="match status" value="1"/>
</dbReference>
<keyword evidence="1" id="KW-0378">Hydrolase</keyword>
<protein>
    <recommendedName>
        <fullName evidence="5">Secretory lipase-domain-containing protein</fullName>
    </recommendedName>
</protein>
<dbReference type="PIRSF" id="PIRSF029171">
    <property type="entry name" value="Esterase_LipA"/>
    <property type="match status" value="1"/>
</dbReference>
<evidence type="ECO:0000256" key="2">
    <source>
        <dbReference type="PIRNR" id="PIRNR029171"/>
    </source>
</evidence>
<organism evidence="3 4">
    <name type="scientific">Aspergillus mulundensis</name>
    <dbReference type="NCBI Taxonomy" id="1810919"/>
    <lineage>
        <taxon>Eukaryota</taxon>
        <taxon>Fungi</taxon>
        <taxon>Dikarya</taxon>
        <taxon>Ascomycota</taxon>
        <taxon>Pezizomycotina</taxon>
        <taxon>Eurotiomycetes</taxon>
        <taxon>Eurotiomycetidae</taxon>
        <taxon>Eurotiales</taxon>
        <taxon>Aspergillaceae</taxon>
        <taxon>Aspergillus</taxon>
        <taxon>Aspergillus subgen. Nidulantes</taxon>
    </lineage>
</organism>
<dbReference type="PANTHER" id="PTHR34853:SF5">
    <property type="entry name" value="LIP-DOMAIN-CONTAINING PROTEIN-RELATED"/>
    <property type="match status" value="1"/>
</dbReference>
<dbReference type="AlphaFoldDB" id="A0A3D8S5N5"/>
<dbReference type="EMBL" id="PVWQ01000005">
    <property type="protein sequence ID" value="RDW81510.1"/>
    <property type="molecule type" value="Genomic_DNA"/>
</dbReference>
<dbReference type="GO" id="GO:0016042">
    <property type="term" value="P:lipid catabolic process"/>
    <property type="evidence" value="ECO:0007669"/>
    <property type="project" value="UniProtKB-UniRule"/>
</dbReference>
<dbReference type="InterPro" id="IPR005152">
    <property type="entry name" value="Lipase_secreted"/>
</dbReference>
<reference evidence="3 4" key="1">
    <citation type="journal article" date="2018" name="IMA Fungus">
        <title>IMA Genome-F 9: Draft genome sequence of Annulohypoxylon stygium, Aspergillus mulundensis, Berkeleyomyces basicola (syn. Thielaviopsis basicola), Ceratocystis smalleyi, two Cercospora beticola strains, Coleophoma cylindrospora, Fusarium fracticaudum, Phialophora cf. hyalina, and Morchella septimelata.</title>
        <authorList>
            <person name="Wingfield B.D."/>
            <person name="Bills G.F."/>
            <person name="Dong Y."/>
            <person name="Huang W."/>
            <person name="Nel W.J."/>
            <person name="Swalarsk-Parry B.S."/>
            <person name="Vaghefi N."/>
            <person name="Wilken P.M."/>
            <person name="An Z."/>
            <person name="de Beer Z.W."/>
            <person name="De Vos L."/>
            <person name="Chen L."/>
            <person name="Duong T.A."/>
            <person name="Gao Y."/>
            <person name="Hammerbacher A."/>
            <person name="Kikkert J.R."/>
            <person name="Li Y."/>
            <person name="Li H."/>
            <person name="Li K."/>
            <person name="Li Q."/>
            <person name="Liu X."/>
            <person name="Ma X."/>
            <person name="Naidoo K."/>
            <person name="Pethybridge S.J."/>
            <person name="Sun J."/>
            <person name="Steenkamp E.T."/>
            <person name="van der Nest M.A."/>
            <person name="van Wyk S."/>
            <person name="Wingfield M.J."/>
            <person name="Xiong C."/>
            <person name="Yue Q."/>
            <person name="Zhang X."/>
        </authorList>
    </citation>
    <scope>NUCLEOTIDE SEQUENCE [LARGE SCALE GENOMIC DNA]</scope>
    <source>
        <strain evidence="3 4">DSM 5745</strain>
    </source>
</reference>
<proteinExistence type="inferred from homology"/>
<dbReference type="Pfam" id="PF03583">
    <property type="entry name" value="LIP"/>
    <property type="match status" value="1"/>
</dbReference>
<dbReference type="OrthoDB" id="2373480at2759"/>
<comment type="similarity">
    <text evidence="2">Belongs to the AB hydrolase superfamily. Lipase family.</text>
</comment>
<dbReference type="Gene3D" id="1.10.260.130">
    <property type="match status" value="1"/>
</dbReference>
<accession>A0A3D8S5N5</accession>
<dbReference type="Gene3D" id="3.40.50.1820">
    <property type="entry name" value="alpha/beta hydrolase"/>
    <property type="match status" value="1"/>
</dbReference>
<dbReference type="InterPro" id="IPR029058">
    <property type="entry name" value="AB_hydrolase_fold"/>
</dbReference>
<evidence type="ECO:0000313" key="3">
    <source>
        <dbReference type="EMBL" id="RDW81510.1"/>
    </source>
</evidence>
<evidence type="ECO:0000256" key="1">
    <source>
        <dbReference type="ARBA" id="ARBA00022801"/>
    </source>
</evidence>
<keyword evidence="4" id="KW-1185">Reference proteome</keyword>
<feature type="signal peptide" evidence="2">
    <location>
        <begin position="1"/>
        <end position="19"/>
    </location>
</feature>
<sequence>MASLLFQVLFLLVPFLASALPAESVRQTSPLTPGEDPFYTPPAGWESTAPGAILRTRTPPSAIAAFGLAEVNLDASYQILYRTTDSFGDPIATVTTVLIPHNADYTKVLSYQVAQDAADPNCSPSFALQQYSDAGEALALIMPQLEYLFMSSALNKGFVVIIPDHLGPKSAFLANTLSGQAVLDNVRAALASTDITGISSQATVALWGYSGGSLASGFAAELQPSYAPELKLAGAALGGTVPQIFPVIEASNKGVFTGLLPAGIQGLANEYPAAQQLIREGIRPETWAEFNKTQQLCLTGNILEYIGQDVYSYTIAPDVFETPLANSVMEPNAMGHNTPEIPLLIYKAVNDQISPISDTDALYNTYCGNGADVEYVRDLLSEHALLTITGAPDAFMWLTDRLNGAPVRKGCTRKTQLTGLQDPRALAALGTNIVQFLLGLLRLPVGPIGR</sequence>
<name>A0A3D8S5N5_9EURO</name>
<dbReference type="SUPFAM" id="SSF53474">
    <property type="entry name" value="alpha/beta-Hydrolases"/>
    <property type="match status" value="1"/>
</dbReference>
<dbReference type="GO" id="GO:0004806">
    <property type="term" value="F:triacylglycerol lipase activity"/>
    <property type="evidence" value="ECO:0007669"/>
    <property type="project" value="UniProtKB-UniRule"/>
</dbReference>
<comment type="caution">
    <text evidence="3">The sequence shown here is derived from an EMBL/GenBank/DDBJ whole genome shotgun (WGS) entry which is preliminary data.</text>
</comment>